<evidence type="ECO:0000256" key="9">
    <source>
        <dbReference type="ARBA" id="ARBA00022842"/>
    </source>
</evidence>
<gene>
    <name evidence="11" type="primary">tsaE</name>
    <name evidence="11" type="ORF">ACFOOI_02655</name>
</gene>
<evidence type="ECO:0000256" key="3">
    <source>
        <dbReference type="ARBA" id="ARBA00019010"/>
    </source>
</evidence>
<comment type="subcellular location">
    <subcellularLocation>
        <location evidence="1">Cytoplasm</location>
    </subcellularLocation>
</comment>
<proteinExistence type="inferred from homology"/>
<keyword evidence="12" id="KW-1185">Reference proteome</keyword>
<dbReference type="InterPro" id="IPR027417">
    <property type="entry name" value="P-loop_NTPase"/>
</dbReference>
<dbReference type="SUPFAM" id="SSF52540">
    <property type="entry name" value="P-loop containing nucleoside triphosphate hydrolases"/>
    <property type="match status" value="1"/>
</dbReference>
<evidence type="ECO:0000256" key="2">
    <source>
        <dbReference type="ARBA" id="ARBA00007599"/>
    </source>
</evidence>
<dbReference type="Pfam" id="PF02367">
    <property type="entry name" value="TsaE"/>
    <property type="match status" value="1"/>
</dbReference>
<evidence type="ECO:0000256" key="6">
    <source>
        <dbReference type="ARBA" id="ARBA00022723"/>
    </source>
</evidence>
<dbReference type="RefSeq" id="WP_379834736.1">
    <property type="nucleotide sequence ID" value="NZ_JBHRYQ010000001.1"/>
</dbReference>
<dbReference type="Proteomes" id="UP001595616">
    <property type="component" value="Unassembled WGS sequence"/>
</dbReference>
<dbReference type="InterPro" id="IPR003442">
    <property type="entry name" value="T6A_TsaE"/>
</dbReference>
<name>A0ABV7YRF6_9BACT</name>
<keyword evidence="4" id="KW-0963">Cytoplasm</keyword>
<evidence type="ECO:0000256" key="1">
    <source>
        <dbReference type="ARBA" id="ARBA00004496"/>
    </source>
</evidence>
<keyword evidence="6" id="KW-0479">Metal-binding</keyword>
<evidence type="ECO:0000256" key="8">
    <source>
        <dbReference type="ARBA" id="ARBA00022840"/>
    </source>
</evidence>
<evidence type="ECO:0000256" key="10">
    <source>
        <dbReference type="ARBA" id="ARBA00032441"/>
    </source>
</evidence>
<reference evidence="12" key="1">
    <citation type="journal article" date="2019" name="Int. J. Syst. Evol. Microbiol.">
        <title>The Global Catalogue of Microorganisms (GCM) 10K type strain sequencing project: providing services to taxonomists for standard genome sequencing and annotation.</title>
        <authorList>
            <consortium name="The Broad Institute Genomics Platform"/>
            <consortium name="The Broad Institute Genome Sequencing Center for Infectious Disease"/>
            <person name="Wu L."/>
            <person name="Ma J."/>
        </authorList>
    </citation>
    <scope>NUCLEOTIDE SEQUENCE [LARGE SCALE GENOMIC DNA]</scope>
    <source>
        <strain evidence="12">CECT 7956</strain>
    </source>
</reference>
<keyword evidence="8" id="KW-0067">ATP-binding</keyword>
<protein>
    <recommendedName>
        <fullName evidence="3">tRNA threonylcarbamoyladenosine biosynthesis protein TsaE</fullName>
    </recommendedName>
    <alternativeName>
        <fullName evidence="10">t(6)A37 threonylcarbamoyladenosine biosynthesis protein TsaE</fullName>
    </alternativeName>
</protein>
<dbReference type="NCBIfam" id="TIGR00150">
    <property type="entry name" value="T6A_YjeE"/>
    <property type="match status" value="1"/>
</dbReference>
<dbReference type="PANTHER" id="PTHR33540">
    <property type="entry name" value="TRNA THREONYLCARBAMOYLADENOSINE BIOSYNTHESIS PROTEIN TSAE"/>
    <property type="match status" value="1"/>
</dbReference>
<organism evidence="11 12">
    <name type="scientific">Lacihabitans lacunae</name>
    <dbReference type="NCBI Taxonomy" id="1028214"/>
    <lineage>
        <taxon>Bacteria</taxon>
        <taxon>Pseudomonadati</taxon>
        <taxon>Bacteroidota</taxon>
        <taxon>Cytophagia</taxon>
        <taxon>Cytophagales</taxon>
        <taxon>Leadbetterellaceae</taxon>
        <taxon>Lacihabitans</taxon>
    </lineage>
</organism>
<accession>A0ABV7YRF6</accession>
<keyword evidence="9" id="KW-0460">Magnesium</keyword>
<evidence type="ECO:0000256" key="7">
    <source>
        <dbReference type="ARBA" id="ARBA00022741"/>
    </source>
</evidence>
<comment type="similarity">
    <text evidence="2">Belongs to the TsaE family.</text>
</comment>
<evidence type="ECO:0000256" key="5">
    <source>
        <dbReference type="ARBA" id="ARBA00022694"/>
    </source>
</evidence>
<sequence>MEFNNISESKYPEIVKALLEKYADVKIWTFEGNLGAGKTTFIKATLKALGYTDEVQSPTFSIVNEYGDSVYHFDCYRLKSVYEAMDFGIEEYLDSGKYCFIEWPEIIEPLLPNEILKIKIEHTENNTRNIAINLS</sequence>
<dbReference type="Gene3D" id="3.40.50.300">
    <property type="entry name" value="P-loop containing nucleotide triphosphate hydrolases"/>
    <property type="match status" value="1"/>
</dbReference>
<keyword evidence="7" id="KW-0547">Nucleotide-binding</keyword>
<evidence type="ECO:0000313" key="12">
    <source>
        <dbReference type="Proteomes" id="UP001595616"/>
    </source>
</evidence>
<dbReference type="EMBL" id="JBHRYQ010000001">
    <property type="protein sequence ID" value="MFC3809540.1"/>
    <property type="molecule type" value="Genomic_DNA"/>
</dbReference>
<keyword evidence="5" id="KW-0819">tRNA processing</keyword>
<evidence type="ECO:0000256" key="4">
    <source>
        <dbReference type="ARBA" id="ARBA00022490"/>
    </source>
</evidence>
<comment type="caution">
    <text evidence="11">The sequence shown here is derived from an EMBL/GenBank/DDBJ whole genome shotgun (WGS) entry which is preliminary data.</text>
</comment>
<evidence type="ECO:0000313" key="11">
    <source>
        <dbReference type="EMBL" id="MFC3809540.1"/>
    </source>
</evidence>
<dbReference type="PANTHER" id="PTHR33540:SF2">
    <property type="entry name" value="TRNA THREONYLCARBAMOYLADENOSINE BIOSYNTHESIS PROTEIN TSAE"/>
    <property type="match status" value="1"/>
</dbReference>